<dbReference type="EMBL" id="JACRSW010000027">
    <property type="protein sequence ID" value="MBC8557413.1"/>
    <property type="molecule type" value="Genomic_DNA"/>
</dbReference>
<dbReference type="SUPFAM" id="SSF54001">
    <property type="entry name" value="Cysteine proteinases"/>
    <property type="match status" value="1"/>
</dbReference>
<dbReference type="Gene3D" id="3.90.1720.10">
    <property type="entry name" value="endopeptidase domain like (from Nostoc punctiforme)"/>
    <property type="match status" value="1"/>
</dbReference>
<protein>
    <submittedName>
        <fullName evidence="7">C40 family peptidase</fullName>
    </submittedName>
</protein>
<proteinExistence type="inferred from homology"/>
<dbReference type="InterPro" id="IPR038765">
    <property type="entry name" value="Papain-like_cys_pep_sf"/>
</dbReference>
<dbReference type="PANTHER" id="PTHR47053">
    <property type="entry name" value="MUREIN DD-ENDOPEPTIDASE MEPH-RELATED"/>
    <property type="match status" value="1"/>
</dbReference>
<comment type="caution">
    <text evidence="7">The sequence shown here is derived from an EMBL/GenBank/DDBJ whole genome shotgun (WGS) entry which is preliminary data.</text>
</comment>
<dbReference type="SMART" id="SM00287">
    <property type="entry name" value="SH3b"/>
    <property type="match status" value="2"/>
</dbReference>
<sequence>MKKRYHKFIMAGTIVVLTGSLVSIHGQAVSISKEKPLAGITLSLDHYCETVIADAQEDAAQAQKEAQNVQTGAVNTTQQSAEVQDVAATAAPDQTTLTDLTPQATKEPEQKIKLSAKYKNLGIVKVDTYLNVRKKASENSALVGKMTKNTGCDILSTKKGWSKIRSGKVKGYVKTKYLIQGEAAQQKALKVASLKAIVKTETLNVRYLPSTDAPIYDQLSEDEDYTVEKENLTVEYMKNYVKKKSSKNATKGVDLDAMYDDLSNWVMLSIDDEKVFVSKDFVSIKYKLKSAVSFKESDSSSSSDSGNGSMVSYAMQFLGNRYVWGGTSLTNGTDCSGFTMGIYRHFGISIPRTSAAQASASRSVKSSEVRPGDLFFYGSGHVSHVAMYIGGGKIIHASNARDGIKISNAYYRKPLKIGRFS</sequence>
<keyword evidence="2" id="KW-0645">Protease</keyword>
<evidence type="ECO:0000256" key="3">
    <source>
        <dbReference type="ARBA" id="ARBA00022801"/>
    </source>
</evidence>
<gene>
    <name evidence="7" type="ORF">H8700_06810</name>
</gene>
<evidence type="ECO:0000256" key="2">
    <source>
        <dbReference type="ARBA" id="ARBA00022670"/>
    </source>
</evidence>
<organism evidence="7 8">
    <name type="scientific">Jutongia hominis</name>
    <dbReference type="NCBI Taxonomy" id="2763664"/>
    <lineage>
        <taxon>Bacteria</taxon>
        <taxon>Bacillati</taxon>
        <taxon>Bacillota</taxon>
        <taxon>Clostridia</taxon>
        <taxon>Lachnospirales</taxon>
        <taxon>Lachnospiraceae</taxon>
        <taxon>Jutongia</taxon>
    </lineage>
</organism>
<dbReference type="RefSeq" id="WP_249304546.1">
    <property type="nucleotide sequence ID" value="NZ_JACRSW010000027.1"/>
</dbReference>
<accession>A0ABR7MUK1</accession>
<dbReference type="PROSITE" id="PS51781">
    <property type="entry name" value="SH3B"/>
    <property type="match status" value="1"/>
</dbReference>
<evidence type="ECO:0000259" key="5">
    <source>
        <dbReference type="PROSITE" id="PS51781"/>
    </source>
</evidence>
<dbReference type="PROSITE" id="PS51935">
    <property type="entry name" value="NLPC_P60"/>
    <property type="match status" value="1"/>
</dbReference>
<evidence type="ECO:0000313" key="7">
    <source>
        <dbReference type="EMBL" id="MBC8557413.1"/>
    </source>
</evidence>
<dbReference type="PANTHER" id="PTHR47053:SF1">
    <property type="entry name" value="MUREIN DD-ENDOPEPTIDASE MEPH-RELATED"/>
    <property type="match status" value="1"/>
</dbReference>
<evidence type="ECO:0000256" key="1">
    <source>
        <dbReference type="ARBA" id="ARBA00007074"/>
    </source>
</evidence>
<feature type="domain" description="SH3b" evidence="5">
    <location>
        <begin position="119"/>
        <end position="182"/>
    </location>
</feature>
<keyword evidence="8" id="KW-1185">Reference proteome</keyword>
<dbReference type="Proteomes" id="UP000637513">
    <property type="component" value="Unassembled WGS sequence"/>
</dbReference>
<evidence type="ECO:0000259" key="6">
    <source>
        <dbReference type="PROSITE" id="PS51935"/>
    </source>
</evidence>
<keyword evidence="4" id="KW-0788">Thiol protease</keyword>
<evidence type="ECO:0000256" key="4">
    <source>
        <dbReference type="ARBA" id="ARBA00022807"/>
    </source>
</evidence>
<evidence type="ECO:0000313" key="8">
    <source>
        <dbReference type="Proteomes" id="UP000637513"/>
    </source>
</evidence>
<comment type="similarity">
    <text evidence="1">Belongs to the peptidase C40 family.</text>
</comment>
<name>A0ABR7MUK1_9FIRM</name>
<dbReference type="Pfam" id="PF08239">
    <property type="entry name" value="SH3_3"/>
    <property type="match status" value="1"/>
</dbReference>
<dbReference type="Gene3D" id="2.30.30.40">
    <property type="entry name" value="SH3 Domains"/>
    <property type="match status" value="2"/>
</dbReference>
<dbReference type="InterPro" id="IPR051202">
    <property type="entry name" value="Peptidase_C40"/>
</dbReference>
<dbReference type="InterPro" id="IPR000064">
    <property type="entry name" value="NLP_P60_dom"/>
</dbReference>
<reference evidence="7 8" key="1">
    <citation type="submission" date="2020-08" db="EMBL/GenBank/DDBJ databases">
        <title>Genome public.</title>
        <authorList>
            <person name="Liu C."/>
            <person name="Sun Q."/>
        </authorList>
    </citation>
    <scope>NUCLEOTIDE SEQUENCE [LARGE SCALE GENOMIC DNA]</scope>
    <source>
        <strain evidence="7 8">BX3</strain>
    </source>
</reference>
<keyword evidence="3" id="KW-0378">Hydrolase</keyword>
<dbReference type="InterPro" id="IPR003646">
    <property type="entry name" value="SH3-like_bac-type"/>
</dbReference>
<feature type="domain" description="NlpC/P60" evidence="6">
    <location>
        <begin position="304"/>
        <end position="421"/>
    </location>
</feature>
<dbReference type="Pfam" id="PF00877">
    <property type="entry name" value="NLPC_P60"/>
    <property type="match status" value="1"/>
</dbReference>